<accession>A0A846TP08</accession>
<sequence>MKVIDISALRKERAKKQVSHLREFDDYYEYCFIEDYEMKYDDFKSDSIQLADIFVTLLECRGQIMMTSLQFPKTYDIGEIVIWLDSYTVSFNERNRDGYYVANTNEIVVGLTFKGLPIVLAKRGTKKLQYNIEDFQEVTKQYVNMLHIVNTELAKTVDYPVSDQGYVFLNGQLWNDIQKIEFDMAVDMIFVNGCFIVADYLDEYCGSIGFYKEDDSLVPIVFFVGKNNIYITLEETDDGQLCIVEQVPDIKDLIADFKKRPADFLKHPDEIFE</sequence>
<protein>
    <submittedName>
        <fullName evidence="1">Uncharacterized protein</fullName>
    </submittedName>
</protein>
<gene>
    <name evidence="1" type="ORF">GWK17_19480</name>
</gene>
<dbReference type="AlphaFoldDB" id="A0A846TP08"/>
<name>A0A846TP08_9BACI</name>
<proteinExistence type="predicted"/>
<evidence type="ECO:0000313" key="1">
    <source>
        <dbReference type="EMBL" id="NKE07634.1"/>
    </source>
</evidence>
<evidence type="ECO:0000313" key="2">
    <source>
        <dbReference type="Proteomes" id="UP000587942"/>
    </source>
</evidence>
<comment type="caution">
    <text evidence="1">The sequence shown here is derived from an EMBL/GenBank/DDBJ whole genome shotgun (WGS) entry which is preliminary data.</text>
</comment>
<dbReference type="RefSeq" id="WP_167834024.1">
    <property type="nucleotide sequence ID" value="NZ_JAAVUM010000018.1"/>
</dbReference>
<dbReference type="EMBL" id="JAAVUM010000018">
    <property type="protein sequence ID" value="NKE07634.1"/>
    <property type="molecule type" value="Genomic_DNA"/>
</dbReference>
<organism evidence="1 2">
    <name type="scientific">Mesobacillus selenatarsenatis</name>
    <dbReference type="NCBI Taxonomy" id="388741"/>
    <lineage>
        <taxon>Bacteria</taxon>
        <taxon>Bacillati</taxon>
        <taxon>Bacillota</taxon>
        <taxon>Bacilli</taxon>
        <taxon>Bacillales</taxon>
        <taxon>Bacillaceae</taxon>
        <taxon>Mesobacillus</taxon>
    </lineage>
</organism>
<reference evidence="1 2" key="1">
    <citation type="submission" date="2020-03" db="EMBL/GenBank/DDBJ databases">
        <authorList>
            <person name="Sun Q."/>
        </authorList>
    </citation>
    <scope>NUCLEOTIDE SEQUENCE [LARGE SCALE GENOMIC DNA]</scope>
    <source>
        <strain evidence="1 2">KACC 21451</strain>
    </source>
</reference>
<dbReference type="Proteomes" id="UP000587942">
    <property type="component" value="Unassembled WGS sequence"/>
</dbReference>